<feature type="signal peptide" evidence="2">
    <location>
        <begin position="1"/>
        <end position="24"/>
    </location>
</feature>
<evidence type="ECO:0000256" key="1">
    <source>
        <dbReference type="ARBA" id="ARBA00010607"/>
    </source>
</evidence>
<keyword evidence="4" id="KW-1185">Reference proteome</keyword>
<proteinExistence type="inferred from homology"/>
<sequence>MSLLKSLLIFSILCAILFFASTNAARFDIQNNCAYTVWAAAVPGGGRQLGKGQSWALDVTEYALNQFNNLDFFDISLVDGFNVPMDFSPTSSGCTRGIRLINIVAILEIVAPQTSLSFLRVDARMLIVILRMTKPVHLHVLVELTTRLSSAHD</sequence>
<dbReference type="SUPFAM" id="SSF49870">
    <property type="entry name" value="Osmotin, thaumatin-like protein"/>
    <property type="match status" value="1"/>
</dbReference>
<comment type="similarity">
    <text evidence="1">Belongs to the thaumatin family.</text>
</comment>
<evidence type="ECO:0000313" key="4">
    <source>
        <dbReference type="Proteomes" id="UP000327157"/>
    </source>
</evidence>
<gene>
    <name evidence="3" type="ORF">D8674_024870</name>
</gene>
<reference evidence="3 4" key="3">
    <citation type="submission" date="2019-11" db="EMBL/GenBank/DDBJ databases">
        <title>A de novo genome assembly of a pear dwarfing rootstock.</title>
        <authorList>
            <person name="Wang F."/>
            <person name="Wang J."/>
            <person name="Li S."/>
            <person name="Zhang Y."/>
            <person name="Fang M."/>
            <person name="Ma L."/>
            <person name="Zhao Y."/>
            <person name="Jiang S."/>
        </authorList>
    </citation>
    <scope>NUCLEOTIDE SEQUENCE [LARGE SCALE GENOMIC DNA]</scope>
    <source>
        <strain evidence="3">S2</strain>
        <tissue evidence="3">Leaf</tissue>
    </source>
</reference>
<reference evidence="4" key="2">
    <citation type="submission" date="2019-10" db="EMBL/GenBank/DDBJ databases">
        <title>A de novo genome assembly of a pear dwarfing rootstock.</title>
        <authorList>
            <person name="Wang F."/>
            <person name="Wang J."/>
            <person name="Li S."/>
            <person name="Zhang Y."/>
            <person name="Fang M."/>
            <person name="Ma L."/>
            <person name="Zhao Y."/>
            <person name="Jiang S."/>
        </authorList>
    </citation>
    <scope>NUCLEOTIDE SEQUENCE [LARGE SCALE GENOMIC DNA]</scope>
</reference>
<dbReference type="InterPro" id="IPR037176">
    <property type="entry name" value="Osmotin/thaumatin-like_sf"/>
</dbReference>
<dbReference type="SMART" id="SM00205">
    <property type="entry name" value="THN"/>
    <property type="match status" value="1"/>
</dbReference>
<comment type="caution">
    <text evidence="3">The sequence shown here is derived from an EMBL/GenBank/DDBJ whole genome shotgun (WGS) entry which is preliminary data.</text>
</comment>
<dbReference type="OrthoDB" id="430315at2759"/>
<feature type="chain" id="PRO_5024327941" evidence="2">
    <location>
        <begin position="25"/>
        <end position="153"/>
    </location>
</feature>
<name>A0A5N5H550_9ROSA</name>
<protein>
    <submittedName>
        <fullName evidence="3">Uncharacterized protein</fullName>
    </submittedName>
</protein>
<dbReference type="PANTHER" id="PTHR31048">
    <property type="entry name" value="OS03G0233200 PROTEIN"/>
    <property type="match status" value="1"/>
</dbReference>
<dbReference type="EMBL" id="SMOL01000231">
    <property type="protein sequence ID" value="KAB2622688.1"/>
    <property type="molecule type" value="Genomic_DNA"/>
</dbReference>
<dbReference type="PRINTS" id="PR00347">
    <property type="entry name" value="THAUMATIN"/>
</dbReference>
<reference evidence="3 4" key="1">
    <citation type="submission" date="2019-09" db="EMBL/GenBank/DDBJ databases">
        <authorList>
            <person name="Ou C."/>
        </authorList>
    </citation>
    <scope>NUCLEOTIDE SEQUENCE [LARGE SCALE GENOMIC DNA]</scope>
    <source>
        <strain evidence="3">S2</strain>
        <tissue evidence="3">Leaf</tissue>
    </source>
</reference>
<dbReference type="Proteomes" id="UP000327157">
    <property type="component" value="Chromosome 4"/>
</dbReference>
<organism evidence="3 4">
    <name type="scientific">Pyrus ussuriensis x Pyrus communis</name>
    <dbReference type="NCBI Taxonomy" id="2448454"/>
    <lineage>
        <taxon>Eukaryota</taxon>
        <taxon>Viridiplantae</taxon>
        <taxon>Streptophyta</taxon>
        <taxon>Embryophyta</taxon>
        <taxon>Tracheophyta</taxon>
        <taxon>Spermatophyta</taxon>
        <taxon>Magnoliopsida</taxon>
        <taxon>eudicotyledons</taxon>
        <taxon>Gunneridae</taxon>
        <taxon>Pentapetalae</taxon>
        <taxon>rosids</taxon>
        <taxon>fabids</taxon>
        <taxon>Rosales</taxon>
        <taxon>Rosaceae</taxon>
        <taxon>Amygdaloideae</taxon>
        <taxon>Maleae</taxon>
        <taxon>Pyrus</taxon>
    </lineage>
</organism>
<dbReference type="PROSITE" id="PS51367">
    <property type="entry name" value="THAUMATIN_2"/>
    <property type="match status" value="1"/>
</dbReference>
<dbReference type="Gene3D" id="2.60.110.10">
    <property type="entry name" value="Thaumatin"/>
    <property type="match status" value="2"/>
</dbReference>
<dbReference type="Pfam" id="PF00314">
    <property type="entry name" value="Thaumatin"/>
    <property type="match status" value="1"/>
</dbReference>
<dbReference type="AlphaFoldDB" id="A0A5N5H550"/>
<keyword evidence="2" id="KW-0732">Signal</keyword>
<evidence type="ECO:0000256" key="2">
    <source>
        <dbReference type="SAM" id="SignalP"/>
    </source>
</evidence>
<dbReference type="InterPro" id="IPR001938">
    <property type="entry name" value="Thaumatin"/>
</dbReference>
<accession>A0A5N5H550</accession>
<evidence type="ECO:0000313" key="3">
    <source>
        <dbReference type="EMBL" id="KAB2622688.1"/>
    </source>
</evidence>